<proteinExistence type="predicted"/>
<dbReference type="Proteomes" id="UP001597295">
    <property type="component" value="Unassembled WGS sequence"/>
</dbReference>
<protein>
    <submittedName>
        <fullName evidence="1">Uncharacterized protein</fullName>
    </submittedName>
</protein>
<reference evidence="2" key="1">
    <citation type="journal article" date="2019" name="Int. J. Syst. Evol. Microbiol.">
        <title>The Global Catalogue of Microorganisms (GCM) 10K type strain sequencing project: providing services to taxonomists for standard genome sequencing and annotation.</title>
        <authorList>
            <consortium name="The Broad Institute Genomics Platform"/>
            <consortium name="The Broad Institute Genome Sequencing Center for Infectious Disease"/>
            <person name="Wu L."/>
            <person name="Ma J."/>
        </authorList>
    </citation>
    <scope>NUCLEOTIDE SEQUENCE [LARGE SCALE GENOMIC DNA]</scope>
    <source>
        <strain evidence="2">CGMCC 1.19062</strain>
    </source>
</reference>
<dbReference type="RefSeq" id="WP_379878765.1">
    <property type="nucleotide sequence ID" value="NZ_JBHUIP010000016.1"/>
</dbReference>
<name>A0ABW5DWZ0_9PROT</name>
<evidence type="ECO:0000313" key="1">
    <source>
        <dbReference type="EMBL" id="MFD2265432.1"/>
    </source>
</evidence>
<organism evidence="1 2">
    <name type="scientific">Lacibacterium aquatile</name>
    <dbReference type="NCBI Taxonomy" id="1168082"/>
    <lineage>
        <taxon>Bacteria</taxon>
        <taxon>Pseudomonadati</taxon>
        <taxon>Pseudomonadota</taxon>
        <taxon>Alphaproteobacteria</taxon>
        <taxon>Rhodospirillales</taxon>
        <taxon>Rhodospirillaceae</taxon>
    </lineage>
</organism>
<gene>
    <name evidence="1" type="ORF">ACFSM5_21195</name>
</gene>
<keyword evidence="2" id="KW-1185">Reference proteome</keyword>
<comment type="caution">
    <text evidence="1">The sequence shown here is derived from an EMBL/GenBank/DDBJ whole genome shotgun (WGS) entry which is preliminary data.</text>
</comment>
<sequence length="175" mass="18980">MSYESIRLRFAVPTVKPEGVLSMEARLSKGGEAFQVKDFSFQAMPDTTEVDRLVSAVLSAGIGARAMVDQVLVDVNVVADERNDESIWTTVLPIVGSNGVAVTECRLSVAGFLKGISFSRPSGLAGEPLCRLLSAYILMLRLLVQMGYLSRQQQEHTMLELEASLLFDGIRGLAA</sequence>
<accession>A0ABW5DWZ0</accession>
<dbReference type="EMBL" id="JBHUIP010000016">
    <property type="protein sequence ID" value="MFD2265432.1"/>
    <property type="molecule type" value="Genomic_DNA"/>
</dbReference>
<evidence type="ECO:0000313" key="2">
    <source>
        <dbReference type="Proteomes" id="UP001597295"/>
    </source>
</evidence>